<dbReference type="GO" id="GO:0005524">
    <property type="term" value="F:ATP binding"/>
    <property type="evidence" value="ECO:0007669"/>
    <property type="project" value="UniProtKB-UniRule"/>
</dbReference>
<dbReference type="Pfam" id="PF12705">
    <property type="entry name" value="PDDEXK_1"/>
    <property type="match status" value="1"/>
</dbReference>
<evidence type="ECO:0000256" key="16">
    <source>
        <dbReference type="PROSITE-ProRule" id="PRU00560"/>
    </source>
</evidence>
<dbReference type="Gene3D" id="3.40.50.300">
    <property type="entry name" value="P-loop containing nucleotide triphosphate hydrolases"/>
    <property type="match status" value="2"/>
</dbReference>
<dbReference type="InterPro" id="IPR027417">
    <property type="entry name" value="P-loop_NTPase"/>
</dbReference>
<keyword evidence="8 15" id="KW-0067">ATP-binding</keyword>
<dbReference type="GO" id="GO:0003677">
    <property type="term" value="F:DNA binding"/>
    <property type="evidence" value="ECO:0007669"/>
    <property type="project" value="UniProtKB-UniRule"/>
</dbReference>
<feature type="binding site" evidence="15">
    <location>
        <position position="1096"/>
    </location>
    <ligand>
        <name>Mg(2+)</name>
        <dbReference type="ChEBI" id="CHEBI:18420"/>
    </ligand>
</feature>
<dbReference type="EC" id="5.6.2.4" evidence="15"/>
<dbReference type="NCBIfam" id="TIGR00609">
    <property type="entry name" value="recB"/>
    <property type="match status" value="1"/>
</dbReference>
<evidence type="ECO:0000259" key="18">
    <source>
        <dbReference type="PROSITE" id="PS51217"/>
    </source>
</evidence>
<keyword evidence="10 15" id="KW-0238">DNA-binding</keyword>
<dbReference type="Pfam" id="PF00580">
    <property type="entry name" value="UvrD-helicase"/>
    <property type="match status" value="1"/>
</dbReference>
<dbReference type="EC" id="3.1.11.5" evidence="15"/>
<evidence type="ECO:0000313" key="20">
    <source>
        <dbReference type="Proteomes" id="UP000441399"/>
    </source>
</evidence>
<accession>A0A5S9PQQ5</accession>
<feature type="binding site" evidence="15">
    <location>
        <position position="1083"/>
    </location>
    <ligand>
        <name>Mg(2+)</name>
        <dbReference type="ChEBI" id="CHEBI:18420"/>
    </ligand>
</feature>
<dbReference type="GO" id="GO:0000287">
    <property type="term" value="F:magnesium ion binding"/>
    <property type="evidence" value="ECO:0007669"/>
    <property type="project" value="UniProtKB-UniRule"/>
</dbReference>
<evidence type="ECO:0000256" key="3">
    <source>
        <dbReference type="ARBA" id="ARBA00022741"/>
    </source>
</evidence>
<comment type="catalytic activity">
    <reaction evidence="14 15">
        <text>ATP + H2O = ADP + phosphate + H(+)</text>
        <dbReference type="Rhea" id="RHEA:13065"/>
        <dbReference type="ChEBI" id="CHEBI:15377"/>
        <dbReference type="ChEBI" id="CHEBI:15378"/>
        <dbReference type="ChEBI" id="CHEBI:30616"/>
        <dbReference type="ChEBI" id="CHEBI:43474"/>
        <dbReference type="ChEBI" id="CHEBI:456216"/>
        <dbReference type="EC" id="5.6.2.4"/>
    </reaction>
</comment>
<dbReference type="OrthoDB" id="9810135at2"/>
<evidence type="ECO:0000256" key="2">
    <source>
        <dbReference type="ARBA" id="ARBA00022723"/>
    </source>
</evidence>
<dbReference type="PANTHER" id="PTHR11070:SF23">
    <property type="entry name" value="RECBCD ENZYME SUBUNIT RECB"/>
    <property type="match status" value="1"/>
</dbReference>
<dbReference type="PANTHER" id="PTHR11070">
    <property type="entry name" value="UVRD / RECB / PCRA DNA HELICASE FAMILY MEMBER"/>
    <property type="match status" value="1"/>
</dbReference>
<evidence type="ECO:0000256" key="9">
    <source>
        <dbReference type="ARBA" id="ARBA00022842"/>
    </source>
</evidence>
<dbReference type="HAMAP" id="MF_01485">
    <property type="entry name" value="RecB"/>
    <property type="match status" value="1"/>
</dbReference>
<feature type="active site" description="For nuclease activity" evidence="15">
    <location>
        <position position="1096"/>
    </location>
</feature>
<comment type="miscellaneous">
    <text evidence="15">In the RecBCD complex, RecB has a slow 3'-5' helicase, an exonuclease activity and loads RecA onto ssDNA, RecD has a fast 5'-3' helicase activity, while RecC stimulates the ATPase and processivity of the RecB helicase and contributes to recognition of the Chi site.</text>
</comment>
<proteinExistence type="inferred from homology"/>
<reference evidence="19 20" key="1">
    <citation type="submission" date="2019-11" db="EMBL/GenBank/DDBJ databases">
        <authorList>
            <person name="Holert J."/>
        </authorList>
    </citation>
    <scope>NUCLEOTIDE SEQUENCE [LARGE SCALE GENOMIC DNA]</scope>
    <source>
        <strain evidence="19">SB11_3</strain>
    </source>
</reference>
<keyword evidence="1 15" id="KW-0540">Nuclease</keyword>
<dbReference type="Gene3D" id="1.10.486.10">
    <property type="entry name" value="PCRA, domain 4"/>
    <property type="match status" value="1"/>
</dbReference>
<comment type="subunit">
    <text evidence="15">Heterotrimer of RecB, RecC and RecD. All subunits contribute to DNA-binding. Interacts with RecA.</text>
</comment>
<evidence type="ECO:0000256" key="5">
    <source>
        <dbReference type="ARBA" id="ARBA00022801"/>
    </source>
</evidence>
<evidence type="ECO:0000256" key="4">
    <source>
        <dbReference type="ARBA" id="ARBA00022763"/>
    </source>
</evidence>
<dbReference type="CDD" id="cd22352">
    <property type="entry name" value="RecB_C-like"/>
    <property type="match status" value="1"/>
</dbReference>
<dbReference type="PROSITE" id="PS51198">
    <property type="entry name" value="UVRD_HELICASE_ATP_BIND"/>
    <property type="match status" value="1"/>
</dbReference>
<evidence type="ECO:0000256" key="12">
    <source>
        <dbReference type="ARBA" id="ARBA00023235"/>
    </source>
</evidence>
<feature type="domain" description="UvrD-like helicase C-terminal" evidence="18">
    <location>
        <begin position="457"/>
        <end position="745"/>
    </location>
</feature>
<dbReference type="GO" id="GO:0005829">
    <property type="term" value="C:cytosol"/>
    <property type="evidence" value="ECO:0007669"/>
    <property type="project" value="TreeGrafter"/>
</dbReference>
<dbReference type="InterPro" id="IPR000212">
    <property type="entry name" value="DNA_helicase_UvrD/REP"/>
</dbReference>
<evidence type="ECO:0000256" key="13">
    <source>
        <dbReference type="ARBA" id="ARBA00034617"/>
    </source>
</evidence>
<feature type="region of interest" description="Nuclease activity, interacts with RecD and RecA" evidence="15">
    <location>
        <begin position="902"/>
        <end position="1193"/>
    </location>
</feature>
<dbReference type="GO" id="GO:0008854">
    <property type="term" value="F:exodeoxyribonuclease V activity"/>
    <property type="evidence" value="ECO:0007669"/>
    <property type="project" value="UniProtKB-EC"/>
</dbReference>
<comment type="domain">
    <text evidence="15">The C-terminal domain has nuclease activity and interacts with RecD. It interacts with RecA, facilitating its loading onto ssDNA.</text>
</comment>
<evidence type="ECO:0000256" key="6">
    <source>
        <dbReference type="ARBA" id="ARBA00022806"/>
    </source>
</evidence>
<comment type="function">
    <text evidence="15">A helicase/nuclease that prepares dsDNA breaks (DSB) for recombinational DNA repair. Binds to DSBs and unwinds DNA via a highly rapid and processive ATP-dependent bidirectional helicase activity. Unwinds dsDNA until it encounters a Chi (crossover hotspot instigator) sequence from the 3' direction. Cuts ssDNA a few nucleotides 3' to the Chi site. The properties and activities of the enzyme are changed at Chi. The Chi-altered holoenzyme produces a long 3'-ssDNA overhang and facilitates RecA-binding to the ssDNA for homologous DNA recombination and repair. Holoenzyme degrades any linearized DNA that is unable to undergo homologous recombination. In the holoenzyme this subunit contributes ATPase, 3'-5' helicase, exonuclease activity and loads RecA onto ssDNA.</text>
</comment>
<feature type="region of interest" description="DNA-binding and helicase activity, interacts with RecC" evidence="15">
    <location>
        <begin position="1"/>
        <end position="842"/>
    </location>
</feature>
<dbReference type="GO" id="GO:0000724">
    <property type="term" value="P:double-strand break repair via homologous recombination"/>
    <property type="evidence" value="ECO:0007669"/>
    <property type="project" value="UniProtKB-UniRule"/>
</dbReference>
<keyword evidence="3 15" id="KW-0547">Nucleotide-binding</keyword>
<dbReference type="SUPFAM" id="SSF52540">
    <property type="entry name" value="P-loop containing nucleoside triphosphate hydrolases"/>
    <property type="match status" value="1"/>
</dbReference>
<feature type="binding site" evidence="15">
    <location>
        <position position="973"/>
    </location>
    <ligand>
        <name>Mg(2+)</name>
        <dbReference type="ChEBI" id="CHEBI:18420"/>
    </ligand>
</feature>
<dbReference type="InterPro" id="IPR011604">
    <property type="entry name" value="PDDEXK-like_dom_sf"/>
</dbReference>
<dbReference type="Gene3D" id="1.10.3170.10">
    <property type="entry name" value="Recbcd, chain B, domain 2"/>
    <property type="match status" value="1"/>
</dbReference>
<keyword evidence="9 15" id="KW-0460">Magnesium</keyword>
<dbReference type="GO" id="GO:0043138">
    <property type="term" value="F:3'-5' DNA helicase activity"/>
    <property type="evidence" value="ECO:0007669"/>
    <property type="project" value="UniProtKB-UniRule"/>
</dbReference>
<feature type="domain" description="UvrD-like helicase ATP-binding" evidence="17">
    <location>
        <begin position="1"/>
        <end position="456"/>
    </location>
</feature>
<dbReference type="InterPro" id="IPR011335">
    <property type="entry name" value="Restrct_endonuc-II-like"/>
</dbReference>
<dbReference type="InterPro" id="IPR038726">
    <property type="entry name" value="PDDEXK_AddAB-type"/>
</dbReference>
<keyword evidence="4 15" id="KW-0227">DNA damage</keyword>
<sequence>MQTLDLTTVPLSGISLIEASAGTGKTFTISNLVLRLILMPQPGLGEAPLRIDDVLVVTFTKAATQELKDRIRQRISDAEVYIQTKQTDDPVLASIVDQALSSDGEETIYERCLLAKLSVDDAPVFTIHGFCQRVLSDFGFTAGQPAEQTLLESADELLQKVVNQLWRETLYALDPVRATLYQRLLRSPDALIQRLRPALDDDLDTLGRSAQVDDLITNITAAWQQAREYWQTDASEICGWFAKGIGRSYTKRYVPVWLTQLGEYLDDESMLFMPPEKVFRFSQKTLLDKLADKAPKHALFDALETIETLLPQLEDAVLDDLRRRAIDAMQSLQSQQNILFFDDLIKRVARACGESSAASEALLAQLRTTYPAALIDEFQDTDQYQYEIFRRIYRDSSSGREDSVAEKISGTCMMMIGDPKQAIYSFRGADINTYFMARHDVVEQQRYTLNTNHRSAPDLVKGVNGLFLQADNPFAISDFPEYPDVGSPDRFTGRKSLSMAGCDVPIAVASLDVEDNPSIETWRQQAAQQTAEFIQSVLDKNALIGDKIAEPRDIAILVRKGSQAEIMRLALAEKGINSVFLSNDSVLNTAECDAFIRLVHAVIQPFDQGRIMAALGDTLIGFDASKLCQINQDASEWAQVQWQFVSANHLWKKSGFIVMWQKLMQSFDIAERILGFTEGERRLTNLNQLAELFLARENRRVDFATQLHRFQQMALEGRSGDEAERIRLQSDANLVEIVTIHKSKGLEYPIVCCPFLFDASSPQSRGPRITFNADSQQRQLHWSSDKDVDEQLKQDAFSEDVRLLYVALTRAADHLHICWGPAKGVDKSALYALLYGRGAKLKELLSDTNAETGASAFWGVFGDLEHWSLAGAVDASDQTGVAIDEHIDTFDVATFTRTVHHKPIARSYSAVLMGQHAVYPGADTPLSEQQEQGRERDEVALQASVSEVPVEVPEFEATIFHFPRGSEAGNFMHLVLEDTDFQDLTSLPDVVEKRLDLYNFDTEIWPEPLVNHFTQCLQKKLPTAGCALSDLADAQLAKEMDFHLYAKPVDGQRIAELLAEYRGEPLLETSFMAIDGLFKGFIDLVFEHQGRYYVLDYKSNFLGYTAADYAQDAMKESIQDHDYDLQYLMYTAALQRYLRRILPDYDYETHIGGALYLYLRGINDTDDNGIWFDRPDAAMIDAFEQLFDEGTLA</sequence>
<dbReference type="PROSITE" id="PS51217">
    <property type="entry name" value="UVRD_HELICASE_CTER"/>
    <property type="match status" value="1"/>
</dbReference>
<keyword evidence="6 15" id="KW-0347">Helicase</keyword>
<dbReference type="Gene3D" id="3.90.320.10">
    <property type="match status" value="1"/>
</dbReference>
<dbReference type="SUPFAM" id="SSF52980">
    <property type="entry name" value="Restriction endonuclease-like"/>
    <property type="match status" value="1"/>
</dbReference>
<comment type="cofactor">
    <cofactor evidence="15">
        <name>Mg(2+)</name>
        <dbReference type="ChEBI" id="CHEBI:18420"/>
    </cofactor>
    <text evidence="15">Binds 1 Mg(2+) ion per subunit.</text>
</comment>
<keyword evidence="12 15" id="KW-0413">Isomerase</keyword>
<dbReference type="GO" id="GO:0016887">
    <property type="term" value="F:ATP hydrolysis activity"/>
    <property type="evidence" value="ECO:0007669"/>
    <property type="project" value="RHEA"/>
</dbReference>
<keyword evidence="7 15" id="KW-0269">Exonuclease</keyword>
<dbReference type="AlphaFoldDB" id="A0A5S9PQQ5"/>
<evidence type="ECO:0000256" key="7">
    <source>
        <dbReference type="ARBA" id="ARBA00022839"/>
    </source>
</evidence>
<dbReference type="Proteomes" id="UP000441399">
    <property type="component" value="Unassembled WGS sequence"/>
</dbReference>
<organism evidence="19 20">
    <name type="scientific">BD1-7 clade bacterium</name>
    <dbReference type="NCBI Taxonomy" id="2029982"/>
    <lineage>
        <taxon>Bacteria</taxon>
        <taxon>Pseudomonadati</taxon>
        <taxon>Pseudomonadota</taxon>
        <taxon>Gammaproteobacteria</taxon>
        <taxon>Cellvibrionales</taxon>
        <taxon>Spongiibacteraceae</taxon>
        <taxon>BD1-7 clade</taxon>
    </lineage>
</organism>
<comment type="similarity">
    <text evidence="15">Belongs to the helicase family. UvrD subfamily.</text>
</comment>
<evidence type="ECO:0000259" key="17">
    <source>
        <dbReference type="PROSITE" id="PS51198"/>
    </source>
</evidence>
<keyword evidence="11 15" id="KW-0234">DNA repair</keyword>
<keyword evidence="2 15" id="KW-0479">Metal-binding</keyword>
<comment type="catalytic activity">
    <reaction evidence="15">
        <text>Exonucleolytic cleavage (in the presence of ATP) in either 5'- to 3'- or 3'- to 5'-direction to yield 5'-phosphooligonucleotides.</text>
        <dbReference type="EC" id="3.1.11.5"/>
    </reaction>
</comment>
<evidence type="ECO:0000256" key="11">
    <source>
        <dbReference type="ARBA" id="ARBA00023204"/>
    </source>
</evidence>
<keyword evidence="5 15" id="KW-0378">Hydrolase</keyword>
<evidence type="ECO:0000313" key="19">
    <source>
        <dbReference type="EMBL" id="CAA0106579.1"/>
    </source>
</evidence>
<comment type="catalytic activity">
    <reaction evidence="13 15">
        <text>Couples ATP hydrolysis with the unwinding of duplex DNA by translocating in the 3'-5' direction.</text>
        <dbReference type="EC" id="5.6.2.4"/>
    </reaction>
</comment>
<comment type="domain">
    <text evidence="15">The N-terminal DNA-binding domain is a ssDNA-dependent ATPase and has ATP-dependent 3'-5' helicase function. This domain interacts with RecC.</text>
</comment>
<evidence type="ECO:0000256" key="1">
    <source>
        <dbReference type="ARBA" id="ARBA00022722"/>
    </source>
</evidence>
<dbReference type="InterPro" id="IPR014016">
    <property type="entry name" value="UvrD-like_ATP-bd"/>
</dbReference>
<feature type="binding site" evidence="16">
    <location>
        <begin position="19"/>
        <end position="26"/>
    </location>
    <ligand>
        <name>ATP</name>
        <dbReference type="ChEBI" id="CHEBI:30616"/>
    </ligand>
</feature>
<evidence type="ECO:0000256" key="15">
    <source>
        <dbReference type="HAMAP-Rule" id="MF_01485"/>
    </source>
</evidence>
<evidence type="ECO:0000256" key="14">
    <source>
        <dbReference type="ARBA" id="ARBA00048988"/>
    </source>
</evidence>
<evidence type="ECO:0000256" key="8">
    <source>
        <dbReference type="ARBA" id="ARBA00022840"/>
    </source>
</evidence>
<name>A0A5S9PQQ5_9GAMM</name>
<dbReference type="GO" id="GO:0009338">
    <property type="term" value="C:exodeoxyribonuclease V complex"/>
    <property type="evidence" value="ECO:0007669"/>
    <property type="project" value="TreeGrafter"/>
</dbReference>
<protein>
    <recommendedName>
        <fullName evidence="15">RecBCD enzyme subunit RecB</fullName>
        <ecNumber evidence="15">3.1.11.5</ecNumber>
        <ecNumber evidence="15">5.6.2.4</ecNumber>
    </recommendedName>
    <alternativeName>
        <fullName evidence="15">DNA 3'-5' helicase subunit RecB</fullName>
    </alternativeName>
    <alternativeName>
        <fullName evidence="15">Exonuclease V subunit RecB</fullName>
        <shortName evidence="15">ExoV subunit RecB</shortName>
    </alternativeName>
    <alternativeName>
        <fullName evidence="15">Helicase/nuclease RecBCD subunit RecB</fullName>
    </alternativeName>
</protein>
<dbReference type="InterPro" id="IPR014017">
    <property type="entry name" value="DNA_helicase_UvrD-like_C"/>
</dbReference>
<keyword evidence="20" id="KW-1185">Reference proteome</keyword>
<dbReference type="EMBL" id="CACSIO010000012">
    <property type="protein sequence ID" value="CAA0106579.1"/>
    <property type="molecule type" value="Genomic_DNA"/>
</dbReference>
<gene>
    <name evidence="15 19" type="primary">recB</name>
    <name evidence="19" type="ORF">OPDIPICF_01084</name>
</gene>
<dbReference type="Pfam" id="PF13361">
    <property type="entry name" value="UvrD_C"/>
    <property type="match status" value="2"/>
</dbReference>
<evidence type="ECO:0000256" key="10">
    <source>
        <dbReference type="ARBA" id="ARBA00023125"/>
    </source>
</evidence>
<dbReference type="InterPro" id="IPR004586">
    <property type="entry name" value="RecB"/>
</dbReference>